<dbReference type="AlphaFoldDB" id="A0A4R6TYT7"/>
<dbReference type="InterPro" id="IPR020476">
    <property type="entry name" value="Nudix_hydrolase"/>
</dbReference>
<reference evidence="5 6" key="1">
    <citation type="submission" date="2019-03" db="EMBL/GenBank/DDBJ databases">
        <title>Genomic Encyclopedia of Type Strains, Phase IV (KMG-IV): sequencing the most valuable type-strain genomes for metagenomic binning, comparative biology and taxonomic classification.</title>
        <authorList>
            <person name="Goeker M."/>
        </authorList>
    </citation>
    <scope>NUCLEOTIDE SEQUENCE [LARGE SCALE GENOMIC DNA]</scope>
    <source>
        <strain evidence="5 6">DSM 28697</strain>
    </source>
</reference>
<dbReference type="SUPFAM" id="SSF55811">
    <property type="entry name" value="Nudix"/>
    <property type="match status" value="1"/>
</dbReference>
<comment type="similarity">
    <text evidence="3">Belongs to the Nudix hydrolase family.</text>
</comment>
<evidence type="ECO:0000256" key="1">
    <source>
        <dbReference type="ARBA" id="ARBA00001946"/>
    </source>
</evidence>
<dbReference type="PROSITE" id="PS00893">
    <property type="entry name" value="NUDIX_BOX"/>
    <property type="match status" value="1"/>
</dbReference>
<name>A0A4R6TYT7_9BACI</name>
<dbReference type="PRINTS" id="PR00502">
    <property type="entry name" value="NUDIXFAMILY"/>
</dbReference>
<dbReference type="InterPro" id="IPR015797">
    <property type="entry name" value="NUDIX_hydrolase-like_dom_sf"/>
</dbReference>
<evidence type="ECO:0000259" key="4">
    <source>
        <dbReference type="PROSITE" id="PS51462"/>
    </source>
</evidence>
<dbReference type="CDD" id="cd04677">
    <property type="entry name" value="NUDIX_Hydrolase"/>
    <property type="match status" value="1"/>
</dbReference>
<comment type="caution">
    <text evidence="5">The sequence shown here is derived from an EMBL/GenBank/DDBJ whole genome shotgun (WGS) entry which is preliminary data.</text>
</comment>
<evidence type="ECO:0000313" key="6">
    <source>
        <dbReference type="Proteomes" id="UP000295632"/>
    </source>
</evidence>
<organism evidence="5 6">
    <name type="scientific">Aureibacillus halotolerans</name>
    <dbReference type="NCBI Taxonomy" id="1508390"/>
    <lineage>
        <taxon>Bacteria</taxon>
        <taxon>Bacillati</taxon>
        <taxon>Bacillota</taxon>
        <taxon>Bacilli</taxon>
        <taxon>Bacillales</taxon>
        <taxon>Bacillaceae</taxon>
        <taxon>Aureibacillus</taxon>
    </lineage>
</organism>
<evidence type="ECO:0000256" key="3">
    <source>
        <dbReference type="RuleBase" id="RU003476"/>
    </source>
</evidence>
<dbReference type="OrthoDB" id="9787476at2"/>
<keyword evidence="6" id="KW-1185">Reference proteome</keyword>
<proteinExistence type="inferred from homology"/>
<dbReference type="InterPro" id="IPR000086">
    <property type="entry name" value="NUDIX_hydrolase_dom"/>
</dbReference>
<dbReference type="Proteomes" id="UP000295632">
    <property type="component" value="Unassembled WGS sequence"/>
</dbReference>
<dbReference type="Gene3D" id="3.90.79.10">
    <property type="entry name" value="Nucleoside Triphosphate Pyrophosphohydrolase"/>
    <property type="match status" value="1"/>
</dbReference>
<dbReference type="PROSITE" id="PS51462">
    <property type="entry name" value="NUDIX"/>
    <property type="match status" value="1"/>
</dbReference>
<evidence type="ECO:0000313" key="5">
    <source>
        <dbReference type="EMBL" id="TDQ37209.1"/>
    </source>
</evidence>
<dbReference type="InterPro" id="IPR020084">
    <property type="entry name" value="NUDIX_hydrolase_CS"/>
</dbReference>
<dbReference type="EMBL" id="SNYJ01000014">
    <property type="protein sequence ID" value="TDQ37209.1"/>
    <property type="molecule type" value="Genomic_DNA"/>
</dbReference>
<gene>
    <name evidence="5" type="ORF">EV213_11490</name>
</gene>
<keyword evidence="2 3" id="KW-0378">Hydrolase</keyword>
<dbReference type="RefSeq" id="WP_133581404.1">
    <property type="nucleotide sequence ID" value="NZ_SNYJ01000014.1"/>
</dbReference>
<feature type="domain" description="Nudix hydrolase" evidence="4">
    <location>
        <begin position="15"/>
        <end position="147"/>
    </location>
</feature>
<dbReference type="GO" id="GO:0016787">
    <property type="term" value="F:hydrolase activity"/>
    <property type="evidence" value="ECO:0007669"/>
    <property type="project" value="UniProtKB-KW"/>
</dbReference>
<dbReference type="PANTHER" id="PTHR43046:SF2">
    <property type="entry name" value="8-OXO-DGTP DIPHOSPHATASE-RELATED"/>
    <property type="match status" value="1"/>
</dbReference>
<accession>A0A4R6TYT7</accession>
<evidence type="ECO:0000256" key="2">
    <source>
        <dbReference type="ARBA" id="ARBA00022801"/>
    </source>
</evidence>
<comment type="cofactor">
    <cofactor evidence="1">
        <name>Mg(2+)</name>
        <dbReference type="ChEBI" id="CHEBI:18420"/>
    </cofactor>
</comment>
<dbReference type="PANTHER" id="PTHR43046">
    <property type="entry name" value="GDP-MANNOSE MANNOSYL HYDROLASE"/>
    <property type="match status" value="1"/>
</dbReference>
<dbReference type="Pfam" id="PF00293">
    <property type="entry name" value="NUDIX"/>
    <property type="match status" value="1"/>
</dbReference>
<protein>
    <submittedName>
        <fullName evidence="5">ADP-ribose pyrophosphatase YjhB (NUDIX family)</fullName>
    </submittedName>
</protein>
<sequence>MGYISELRKQVGSIPLIMVGACIIVEDSENKVLLQLRSDNHRWGLPGGSLELGESLEACAKRELYEETGLVAKQLTLIHVFSGQDLYYRYPHGDEVYNVVAAYSCRRFDGTLAVDGKEGRALSFYPKDELPIELNRPDQPILQYWLTADKEGMG</sequence>